<dbReference type="SUPFAM" id="SSF81324">
    <property type="entry name" value="Voltage-gated potassium channels"/>
    <property type="match status" value="1"/>
</dbReference>
<accession>Q5KVS9</accession>
<dbReference type="SUPFAM" id="SSF51735">
    <property type="entry name" value="NAD(P)-binding Rossmann-fold domains"/>
    <property type="match status" value="1"/>
</dbReference>
<dbReference type="InterPro" id="IPR013099">
    <property type="entry name" value="K_chnl_dom"/>
</dbReference>
<dbReference type="EMBL" id="BA000043">
    <property type="protein sequence ID" value="BAD77207.1"/>
    <property type="molecule type" value="Genomic_DNA"/>
</dbReference>
<dbReference type="PROSITE" id="PS51201">
    <property type="entry name" value="RCK_N"/>
    <property type="match status" value="1"/>
</dbReference>
<dbReference type="Gene3D" id="1.10.287.70">
    <property type="match status" value="1"/>
</dbReference>
<reference evidence="4 5" key="1">
    <citation type="journal article" date="2004" name="Nucleic Acids Res.">
        <title>Thermoadaptation trait revealed by the genome sequence of thermophilic Geobacillus kaustophilus.</title>
        <authorList>
            <person name="Takami H."/>
            <person name="Takaki Y."/>
            <person name="Chee G.J."/>
            <person name="Nishi S."/>
            <person name="Shimamura S."/>
            <person name="Suzuki H."/>
            <person name="Matsui S."/>
            <person name="Uchiyama I."/>
        </authorList>
    </citation>
    <scope>NUCLEOTIDE SEQUENCE [LARGE SCALE GENOMIC DNA]</scope>
    <source>
        <strain evidence="4 5">HTA426</strain>
    </source>
</reference>
<dbReference type="Pfam" id="PF02254">
    <property type="entry name" value="TrkA_N"/>
    <property type="match status" value="1"/>
</dbReference>
<keyword evidence="2" id="KW-0812">Transmembrane</keyword>
<keyword evidence="4" id="KW-0813">Transport</keyword>
<keyword evidence="5" id="KW-1185">Reference proteome</keyword>
<dbReference type="GO" id="GO:0005886">
    <property type="term" value="C:plasma membrane"/>
    <property type="evidence" value="ECO:0007669"/>
    <property type="project" value="UniProtKB-SubCell"/>
</dbReference>
<organism evidence="4 5">
    <name type="scientific">Geobacillus kaustophilus (strain HTA426)</name>
    <dbReference type="NCBI Taxonomy" id="235909"/>
    <lineage>
        <taxon>Bacteria</taxon>
        <taxon>Bacillati</taxon>
        <taxon>Bacillota</taxon>
        <taxon>Bacilli</taxon>
        <taxon>Bacillales</taxon>
        <taxon>Anoxybacillaceae</taxon>
        <taxon>Geobacillus</taxon>
        <taxon>Geobacillus thermoleovorans group</taxon>
    </lineage>
</organism>
<dbReference type="HOGENOM" id="CLU_514591_0_0_9"/>
<feature type="transmembrane region" description="Helical" evidence="2">
    <location>
        <begin position="214"/>
        <end position="235"/>
    </location>
</feature>
<keyword evidence="4" id="KW-0406">Ion transport</keyword>
<dbReference type="STRING" id="235909.GK2922"/>
<dbReference type="InterPro" id="IPR036291">
    <property type="entry name" value="NAD(P)-bd_dom_sf"/>
</dbReference>
<keyword evidence="4" id="KW-0407">Ion channel</keyword>
<dbReference type="PANTHER" id="PTHR43833">
    <property type="entry name" value="POTASSIUM CHANNEL PROTEIN 2-RELATED-RELATED"/>
    <property type="match status" value="1"/>
</dbReference>
<name>Q5KVS9_GEOKA</name>
<proteinExistence type="predicted"/>
<feature type="domain" description="RCK N-terminal" evidence="3">
    <location>
        <begin position="312"/>
        <end position="436"/>
    </location>
</feature>
<evidence type="ECO:0000313" key="5">
    <source>
        <dbReference type="Proteomes" id="UP000001172"/>
    </source>
</evidence>
<evidence type="ECO:0000313" key="4">
    <source>
        <dbReference type="EMBL" id="BAD77207.1"/>
    </source>
</evidence>
<evidence type="ECO:0000256" key="1">
    <source>
        <dbReference type="ARBA" id="ARBA00004651"/>
    </source>
</evidence>
<dbReference type="KEGG" id="gka:GK2922"/>
<keyword evidence="2" id="KW-1133">Transmembrane helix</keyword>
<sequence>MPGRAANPLSDKTKPLARHVVRQAADFPVFRSINVSSDVYVLAPTPSDCRLKSRLVHETDGEQQPFSCGPPGRFMPENAFTRTKQRKKAPALSAGLPFSLPLFRQFRNRHIPALMKPAIAQMDGRRLFFFIIPVNPYRHAVVIYRDIGRGRNDLFDTVHIHDHCPLSVMFRFLVWKKTGMFMQKRLTLKKTKAKEGWTMRTRNVLLSYWRWPPVLRLFVSASALIVLFGALMRFIEPETFRTVFDGVWWAIVTSATIGYGDIVPKTAAGKLAAIGLIILGTGILTAYFASVSAAAAARETAFTSGQLRYTERGHAVIVGWNERAREVLLRLARHDASMRFVLIDATVPSHPLLNAPVHFIKGTASDDAVLEKANIQEARFLLITADPHKAEAEADKDTIVTLLAAKSLNPSVYAIVEILTGRNVQNAFRAGADEVIQTNLLASFALAASLRSPGAASVWETALYRLDGQTLCLLEPDEQQIGQPFAAVQQQLLKQNVTLLGVIHGDHGAISVAPDRPIQQSDRLFALAP</sequence>
<feature type="transmembrane region" description="Helical" evidence="2">
    <location>
        <begin position="271"/>
        <end position="289"/>
    </location>
</feature>
<dbReference type="PANTHER" id="PTHR43833:SF9">
    <property type="entry name" value="POTASSIUM CHANNEL PROTEIN YUGO-RELATED"/>
    <property type="match status" value="1"/>
</dbReference>
<dbReference type="Pfam" id="PF07885">
    <property type="entry name" value="Ion_trans_2"/>
    <property type="match status" value="1"/>
</dbReference>
<dbReference type="eggNOG" id="COG1226">
    <property type="taxonomic scope" value="Bacteria"/>
</dbReference>
<protein>
    <submittedName>
        <fullName evidence="4">Potassium channel protein</fullName>
    </submittedName>
</protein>
<dbReference type="GO" id="GO:0034220">
    <property type="term" value="P:monoatomic ion transmembrane transport"/>
    <property type="evidence" value="ECO:0007669"/>
    <property type="project" value="UniProtKB-KW"/>
</dbReference>
<dbReference type="GO" id="GO:0006813">
    <property type="term" value="P:potassium ion transport"/>
    <property type="evidence" value="ECO:0007669"/>
    <property type="project" value="InterPro"/>
</dbReference>
<dbReference type="InterPro" id="IPR050721">
    <property type="entry name" value="Trk_Ktr_HKT_K-transport"/>
</dbReference>
<evidence type="ECO:0000259" key="3">
    <source>
        <dbReference type="PROSITE" id="PS51201"/>
    </source>
</evidence>
<evidence type="ECO:0000256" key="2">
    <source>
        <dbReference type="SAM" id="Phobius"/>
    </source>
</evidence>
<gene>
    <name evidence="4" type="ordered locus">GK2922</name>
</gene>
<dbReference type="AlphaFoldDB" id="Q5KVS9"/>
<dbReference type="Gene3D" id="3.40.50.720">
    <property type="entry name" value="NAD(P)-binding Rossmann-like Domain"/>
    <property type="match status" value="1"/>
</dbReference>
<comment type="subcellular location">
    <subcellularLocation>
        <location evidence="1">Cell membrane</location>
        <topology evidence="1">Multi-pass membrane protein</topology>
    </subcellularLocation>
</comment>
<keyword evidence="2" id="KW-0472">Membrane</keyword>
<feature type="transmembrane region" description="Helical" evidence="2">
    <location>
        <begin position="247"/>
        <end position="264"/>
    </location>
</feature>
<dbReference type="InterPro" id="IPR003148">
    <property type="entry name" value="RCK_N"/>
</dbReference>
<dbReference type="Proteomes" id="UP000001172">
    <property type="component" value="Chromosome"/>
</dbReference>